<dbReference type="InterPro" id="IPR002925">
    <property type="entry name" value="Dienelactn_hydro"/>
</dbReference>
<evidence type="ECO:0000313" key="3">
    <source>
        <dbReference type="Proteomes" id="UP001248134"/>
    </source>
</evidence>
<gene>
    <name evidence="2" type="ORF">FOS08_09710</name>
</gene>
<comment type="caution">
    <text evidence="2">The sequence shown here is derived from an EMBL/GenBank/DDBJ whole genome shotgun (WGS) entry which is preliminary data.</text>
</comment>
<dbReference type="AlphaFoldDB" id="A0AAJ2DJF0"/>
<organism evidence="2 3">
    <name type="scientific">Bacillus pseudomycoides</name>
    <dbReference type="NCBI Taxonomy" id="64104"/>
    <lineage>
        <taxon>Bacteria</taxon>
        <taxon>Bacillati</taxon>
        <taxon>Bacillota</taxon>
        <taxon>Bacilli</taxon>
        <taxon>Bacillales</taxon>
        <taxon>Bacillaceae</taxon>
        <taxon>Bacillus</taxon>
        <taxon>Bacillus cereus group</taxon>
    </lineage>
</organism>
<evidence type="ECO:0000313" key="2">
    <source>
        <dbReference type="EMBL" id="MDR4326214.1"/>
    </source>
</evidence>
<dbReference type="EMBL" id="VLYX01000007">
    <property type="protein sequence ID" value="MDR4326214.1"/>
    <property type="molecule type" value="Genomic_DNA"/>
</dbReference>
<dbReference type="SUPFAM" id="SSF53474">
    <property type="entry name" value="alpha/beta-Hydrolases"/>
    <property type="match status" value="1"/>
</dbReference>
<sequence length="249" mass="28519">MNQTDIQLGNIHGLLLQPTKQDKKITIVFYHGWGSSIYHQIFLGTILTNFGYTVIIPEIIYHDSRTALENHFSKPIMEQYFWKTILHTVKHDINDLFTSIYESEYCLGHKIVVLGSSMGGFISSGAFIKDSKIDALININGSGAWITSEEIFQKQGSNIANEIHMIRKMDPIQFIERIHNRPILLLHGASDAVVSPLGQQTFCEKVQSHHQDTTANITFMLYQNINHSIRIPMIEKIVNWLDEQFVLYS</sequence>
<dbReference type="Pfam" id="PF01738">
    <property type="entry name" value="DLH"/>
    <property type="match status" value="1"/>
</dbReference>
<protein>
    <submittedName>
        <fullName evidence="2">Prolyl oligopeptidase family serine peptidase</fullName>
    </submittedName>
</protein>
<proteinExistence type="predicted"/>
<dbReference type="Gene3D" id="3.40.50.1820">
    <property type="entry name" value="alpha/beta hydrolase"/>
    <property type="match status" value="1"/>
</dbReference>
<dbReference type="GO" id="GO:0016787">
    <property type="term" value="F:hydrolase activity"/>
    <property type="evidence" value="ECO:0007669"/>
    <property type="project" value="InterPro"/>
</dbReference>
<dbReference type="Proteomes" id="UP001248134">
    <property type="component" value="Unassembled WGS sequence"/>
</dbReference>
<dbReference type="RefSeq" id="WP_003207602.1">
    <property type="nucleotide sequence ID" value="NZ_CM000744.1"/>
</dbReference>
<reference evidence="2" key="1">
    <citation type="submission" date="2019-07" db="EMBL/GenBank/DDBJ databases">
        <title>Phylogenomic Reclassification of ATCC Bacillus Strains and Various Taxa within the Genus Bacillus.</title>
        <authorList>
            <person name="Riojas M.A."/>
            <person name="Frank A.M."/>
            <person name="Fenn S.L."/>
            <person name="King S.P."/>
            <person name="Brower S.M."/>
            <person name="Hazbon M.H."/>
        </authorList>
    </citation>
    <scope>NUCLEOTIDE SEQUENCE</scope>
    <source>
        <strain evidence="2">NR-12239</strain>
    </source>
</reference>
<dbReference type="InterPro" id="IPR029058">
    <property type="entry name" value="AB_hydrolase_fold"/>
</dbReference>
<evidence type="ECO:0000259" key="1">
    <source>
        <dbReference type="Pfam" id="PF01738"/>
    </source>
</evidence>
<name>A0AAJ2DJF0_9BACI</name>
<feature type="domain" description="Dienelactone hydrolase" evidence="1">
    <location>
        <begin position="11"/>
        <end position="228"/>
    </location>
</feature>
<accession>A0AAJ2DJF0</accession>